<dbReference type="OrthoDB" id="551633at2759"/>
<evidence type="ECO:0000256" key="5">
    <source>
        <dbReference type="SAM" id="MobiDB-lite"/>
    </source>
</evidence>
<protein>
    <recommendedName>
        <fullName evidence="8">Ribosomal RNA-processing protein 17</fullName>
    </recommendedName>
</protein>
<evidence type="ECO:0008006" key="8">
    <source>
        <dbReference type="Google" id="ProtNLM"/>
    </source>
</evidence>
<comment type="similarity">
    <text evidence="2">Belongs to the RRP17 family.</text>
</comment>
<dbReference type="eggNOG" id="KOG4709">
    <property type="taxonomic scope" value="Eukaryota"/>
</dbReference>
<feature type="compositionally biased region" description="Basic and acidic residues" evidence="5">
    <location>
        <begin position="52"/>
        <end position="78"/>
    </location>
</feature>
<evidence type="ECO:0000313" key="6">
    <source>
        <dbReference type="EMBL" id="EPQ57580.1"/>
    </source>
</evidence>
<sequence length="238" mass="26826">MAPTNLSVLTRSHKVASLKKRAKREQIKEVVFDDDARREFLTGFHKRKLAKKEAAKKKAVEREKQQRREQRLEQRRALAEQAVSNAREVEKAYGGVVDEEDSADDFTGIHSGDSDNEREEEYAGAELTAHVTVVEEFDPSDIHGVGPGSGAHPDCGDKNEDEDGEGAPVPPPESRRRTPSRPPRSQLAPKKDKKDPKKVKYQTSAARKAEERKQKRRKGEKAERARGRDKSKGRKGKR</sequence>
<feature type="compositionally biased region" description="Basic and acidic residues" evidence="5">
    <location>
        <begin position="220"/>
        <end position="230"/>
    </location>
</feature>
<accession>S7RSF8</accession>
<dbReference type="HOGENOM" id="CLU_083957_0_0_1"/>
<keyword evidence="3" id="KW-0175">Coiled coil</keyword>
<dbReference type="GO" id="GO:0019843">
    <property type="term" value="F:rRNA binding"/>
    <property type="evidence" value="ECO:0007669"/>
    <property type="project" value="TreeGrafter"/>
</dbReference>
<keyword evidence="7" id="KW-1185">Reference proteome</keyword>
<evidence type="ECO:0000256" key="3">
    <source>
        <dbReference type="ARBA" id="ARBA00023054"/>
    </source>
</evidence>
<dbReference type="GeneID" id="19303848"/>
<dbReference type="InterPro" id="IPR019186">
    <property type="entry name" value="Nucleolar_protein_12"/>
</dbReference>
<evidence type="ECO:0000313" key="7">
    <source>
        <dbReference type="Proteomes" id="UP000030669"/>
    </source>
</evidence>
<dbReference type="AlphaFoldDB" id="S7RSF8"/>
<name>S7RSF8_GLOTA</name>
<evidence type="ECO:0000256" key="1">
    <source>
        <dbReference type="ARBA" id="ARBA00004604"/>
    </source>
</evidence>
<dbReference type="KEGG" id="gtr:GLOTRDRAFT_137874"/>
<dbReference type="PANTHER" id="PTHR14577:SF0">
    <property type="entry name" value="NUCLEOLAR PROTEIN 12"/>
    <property type="match status" value="1"/>
</dbReference>
<dbReference type="EMBL" id="KB469299">
    <property type="protein sequence ID" value="EPQ57580.1"/>
    <property type="molecule type" value="Genomic_DNA"/>
</dbReference>
<keyword evidence="4" id="KW-0539">Nucleus</keyword>
<evidence type="ECO:0000256" key="4">
    <source>
        <dbReference type="ARBA" id="ARBA00023242"/>
    </source>
</evidence>
<reference evidence="6 7" key="1">
    <citation type="journal article" date="2012" name="Science">
        <title>The Paleozoic origin of enzymatic lignin decomposition reconstructed from 31 fungal genomes.</title>
        <authorList>
            <person name="Floudas D."/>
            <person name="Binder M."/>
            <person name="Riley R."/>
            <person name="Barry K."/>
            <person name="Blanchette R.A."/>
            <person name="Henrissat B."/>
            <person name="Martinez A.T."/>
            <person name="Otillar R."/>
            <person name="Spatafora J.W."/>
            <person name="Yadav J.S."/>
            <person name="Aerts A."/>
            <person name="Benoit I."/>
            <person name="Boyd A."/>
            <person name="Carlson A."/>
            <person name="Copeland A."/>
            <person name="Coutinho P.M."/>
            <person name="de Vries R.P."/>
            <person name="Ferreira P."/>
            <person name="Findley K."/>
            <person name="Foster B."/>
            <person name="Gaskell J."/>
            <person name="Glotzer D."/>
            <person name="Gorecki P."/>
            <person name="Heitman J."/>
            <person name="Hesse C."/>
            <person name="Hori C."/>
            <person name="Igarashi K."/>
            <person name="Jurgens J.A."/>
            <person name="Kallen N."/>
            <person name="Kersten P."/>
            <person name="Kohler A."/>
            <person name="Kuees U."/>
            <person name="Kumar T.K.A."/>
            <person name="Kuo A."/>
            <person name="LaButti K."/>
            <person name="Larrondo L.F."/>
            <person name="Lindquist E."/>
            <person name="Ling A."/>
            <person name="Lombard V."/>
            <person name="Lucas S."/>
            <person name="Lundell T."/>
            <person name="Martin R."/>
            <person name="McLaughlin D.J."/>
            <person name="Morgenstern I."/>
            <person name="Morin E."/>
            <person name="Murat C."/>
            <person name="Nagy L.G."/>
            <person name="Nolan M."/>
            <person name="Ohm R.A."/>
            <person name="Patyshakuliyeva A."/>
            <person name="Rokas A."/>
            <person name="Ruiz-Duenas F.J."/>
            <person name="Sabat G."/>
            <person name="Salamov A."/>
            <person name="Samejima M."/>
            <person name="Schmutz J."/>
            <person name="Slot J.C."/>
            <person name="St John F."/>
            <person name="Stenlid J."/>
            <person name="Sun H."/>
            <person name="Sun S."/>
            <person name="Syed K."/>
            <person name="Tsang A."/>
            <person name="Wiebenga A."/>
            <person name="Young D."/>
            <person name="Pisabarro A."/>
            <person name="Eastwood D.C."/>
            <person name="Martin F."/>
            <person name="Cullen D."/>
            <person name="Grigoriev I.V."/>
            <person name="Hibbett D.S."/>
        </authorList>
    </citation>
    <scope>NUCLEOTIDE SEQUENCE [LARGE SCALE GENOMIC DNA]</scope>
    <source>
        <strain evidence="6 7">ATCC 11539</strain>
    </source>
</reference>
<organism evidence="6 7">
    <name type="scientific">Gloeophyllum trabeum (strain ATCC 11539 / FP-39264 / Madison 617)</name>
    <name type="common">Brown rot fungus</name>
    <dbReference type="NCBI Taxonomy" id="670483"/>
    <lineage>
        <taxon>Eukaryota</taxon>
        <taxon>Fungi</taxon>
        <taxon>Dikarya</taxon>
        <taxon>Basidiomycota</taxon>
        <taxon>Agaricomycotina</taxon>
        <taxon>Agaricomycetes</taxon>
        <taxon>Gloeophyllales</taxon>
        <taxon>Gloeophyllaceae</taxon>
        <taxon>Gloeophyllum</taxon>
    </lineage>
</organism>
<dbReference type="OMA" id="EWDGFPD"/>
<dbReference type="STRING" id="670483.S7RSF8"/>
<proteinExistence type="inferred from homology"/>
<comment type="subcellular location">
    <subcellularLocation>
        <location evidence="1">Nucleus</location>
        <location evidence="1">Nucleolus</location>
    </subcellularLocation>
</comment>
<dbReference type="GO" id="GO:0005730">
    <property type="term" value="C:nucleolus"/>
    <property type="evidence" value="ECO:0007669"/>
    <property type="project" value="UniProtKB-SubCell"/>
</dbReference>
<dbReference type="RefSeq" id="XP_007864650.1">
    <property type="nucleotide sequence ID" value="XM_007866459.1"/>
</dbReference>
<feature type="region of interest" description="Disordered" evidence="5">
    <location>
        <begin position="52"/>
        <end position="238"/>
    </location>
</feature>
<dbReference type="Proteomes" id="UP000030669">
    <property type="component" value="Unassembled WGS sequence"/>
</dbReference>
<feature type="compositionally biased region" description="Acidic residues" evidence="5">
    <location>
        <begin position="114"/>
        <end position="123"/>
    </location>
</feature>
<gene>
    <name evidence="6" type="ORF">GLOTRDRAFT_137874</name>
</gene>
<evidence type="ECO:0000256" key="2">
    <source>
        <dbReference type="ARBA" id="ARBA00007175"/>
    </source>
</evidence>
<dbReference type="PANTHER" id="PTHR14577">
    <property type="entry name" value="NUCLEOLAR PROTEIN 12"/>
    <property type="match status" value="1"/>
</dbReference>
<dbReference type="Pfam" id="PF09805">
    <property type="entry name" value="Nop25"/>
    <property type="match status" value="1"/>
</dbReference>